<feature type="compositionally biased region" description="Basic and acidic residues" evidence="1">
    <location>
        <begin position="153"/>
        <end position="167"/>
    </location>
</feature>
<feature type="region of interest" description="Disordered" evidence="1">
    <location>
        <begin position="1"/>
        <end position="81"/>
    </location>
</feature>
<evidence type="ECO:0000313" key="3">
    <source>
        <dbReference type="Proteomes" id="UP001066276"/>
    </source>
</evidence>
<dbReference type="EMBL" id="JANPWB010000006">
    <property type="protein sequence ID" value="KAJ1180458.1"/>
    <property type="molecule type" value="Genomic_DNA"/>
</dbReference>
<proteinExistence type="predicted"/>
<dbReference type="Proteomes" id="UP001066276">
    <property type="component" value="Chromosome 3_2"/>
</dbReference>
<name>A0AAV7TXV0_PLEWA</name>
<gene>
    <name evidence="2" type="ORF">NDU88_005679</name>
</gene>
<comment type="caution">
    <text evidence="2">The sequence shown here is derived from an EMBL/GenBank/DDBJ whole genome shotgun (WGS) entry which is preliminary data.</text>
</comment>
<accession>A0AAV7TXV0</accession>
<protein>
    <submittedName>
        <fullName evidence="2">Uncharacterized protein</fullName>
    </submittedName>
</protein>
<evidence type="ECO:0000256" key="1">
    <source>
        <dbReference type="SAM" id="MobiDB-lite"/>
    </source>
</evidence>
<evidence type="ECO:0000313" key="2">
    <source>
        <dbReference type="EMBL" id="KAJ1180458.1"/>
    </source>
</evidence>
<organism evidence="2 3">
    <name type="scientific">Pleurodeles waltl</name>
    <name type="common">Iberian ribbed newt</name>
    <dbReference type="NCBI Taxonomy" id="8319"/>
    <lineage>
        <taxon>Eukaryota</taxon>
        <taxon>Metazoa</taxon>
        <taxon>Chordata</taxon>
        <taxon>Craniata</taxon>
        <taxon>Vertebrata</taxon>
        <taxon>Euteleostomi</taxon>
        <taxon>Amphibia</taxon>
        <taxon>Batrachia</taxon>
        <taxon>Caudata</taxon>
        <taxon>Salamandroidea</taxon>
        <taxon>Salamandridae</taxon>
        <taxon>Pleurodelinae</taxon>
        <taxon>Pleurodeles</taxon>
    </lineage>
</organism>
<reference evidence="2" key="1">
    <citation type="journal article" date="2022" name="bioRxiv">
        <title>Sequencing and chromosome-scale assembly of the giantPleurodeles waltlgenome.</title>
        <authorList>
            <person name="Brown T."/>
            <person name="Elewa A."/>
            <person name="Iarovenko S."/>
            <person name="Subramanian E."/>
            <person name="Araus A.J."/>
            <person name="Petzold A."/>
            <person name="Susuki M."/>
            <person name="Suzuki K.-i.T."/>
            <person name="Hayashi T."/>
            <person name="Toyoda A."/>
            <person name="Oliveira C."/>
            <person name="Osipova E."/>
            <person name="Leigh N.D."/>
            <person name="Simon A."/>
            <person name="Yun M.H."/>
        </authorList>
    </citation>
    <scope>NUCLEOTIDE SEQUENCE</scope>
    <source>
        <strain evidence="2">20211129_DDA</strain>
        <tissue evidence="2">Liver</tissue>
    </source>
</reference>
<feature type="region of interest" description="Disordered" evidence="1">
    <location>
        <begin position="153"/>
        <end position="175"/>
    </location>
</feature>
<sequence>MGNFGADSAETGGKERELRPKRQRGWASAEVPPSREVNGAWEDPRPPEDQSSVGGPRVCPALPQSGQPVGQTAEEHRSGAGRKENIAALQVTERCAGVECPHAEQPSRRYGGAGGAVELKGNINSTSFPFQRRAGTRAGQKADCLVTFTEGLRCRTDPGKPERDPAGSRHQGNQE</sequence>
<dbReference type="AlphaFoldDB" id="A0AAV7TXV0"/>
<keyword evidence="3" id="KW-1185">Reference proteome</keyword>